<proteinExistence type="predicted"/>
<dbReference type="RefSeq" id="WP_083840604.1">
    <property type="nucleotide sequence ID" value="NZ_LIGK01000002.1"/>
</dbReference>
<gene>
    <name evidence="1" type="ORF">ATI53_100126</name>
</gene>
<name>A0A327Z112_9RHOB</name>
<evidence type="ECO:0000313" key="1">
    <source>
        <dbReference type="EMBL" id="RAK23919.1"/>
    </source>
</evidence>
<sequence>MTHDWIIDVLTDLKTFARANAMTALAEQLDEAQLVAQVEIASGLEGGAFGLCSELSRHGRATGTA</sequence>
<organism evidence="1 2">
    <name type="scientific">Salipiger aestuarii</name>
    <dbReference type="NCBI Taxonomy" id="568098"/>
    <lineage>
        <taxon>Bacteria</taxon>
        <taxon>Pseudomonadati</taxon>
        <taxon>Pseudomonadota</taxon>
        <taxon>Alphaproteobacteria</taxon>
        <taxon>Rhodobacterales</taxon>
        <taxon>Roseobacteraceae</taxon>
        <taxon>Salipiger</taxon>
    </lineage>
</organism>
<accession>A0A327Z112</accession>
<protein>
    <submittedName>
        <fullName evidence="1">Uncharacterized protein</fullName>
    </submittedName>
</protein>
<evidence type="ECO:0000313" key="2">
    <source>
        <dbReference type="Proteomes" id="UP000249165"/>
    </source>
</evidence>
<dbReference type="AlphaFoldDB" id="A0A327Z112"/>
<dbReference type="EMBL" id="QLMG01000001">
    <property type="protein sequence ID" value="RAK23919.1"/>
    <property type="molecule type" value="Genomic_DNA"/>
</dbReference>
<dbReference type="Proteomes" id="UP000249165">
    <property type="component" value="Unassembled WGS sequence"/>
</dbReference>
<reference evidence="1 2" key="1">
    <citation type="submission" date="2018-06" db="EMBL/GenBank/DDBJ databases">
        <title>Genomic Encyclopedia of Archaeal and Bacterial Type Strains, Phase II (KMG-II): from individual species to whole genera.</title>
        <authorList>
            <person name="Goeker M."/>
        </authorList>
    </citation>
    <scope>NUCLEOTIDE SEQUENCE [LARGE SCALE GENOMIC DNA]</scope>
    <source>
        <strain evidence="1 2">DSM 22011</strain>
    </source>
</reference>
<dbReference type="OrthoDB" id="7659348at2"/>
<comment type="caution">
    <text evidence="1">The sequence shown here is derived from an EMBL/GenBank/DDBJ whole genome shotgun (WGS) entry which is preliminary data.</text>
</comment>
<keyword evidence="2" id="KW-1185">Reference proteome</keyword>